<dbReference type="PANTHER" id="PTHR35302:SF1">
    <property type="entry name" value="PROTEIN COFACTOR ASSEMBLY OF COMPLEX C SUBUNIT B CCB1, CHLOROPLASTIC"/>
    <property type="match status" value="1"/>
</dbReference>
<organism evidence="2 3">
    <name type="scientific">Drouetiella hepatica Uher 2000/2452</name>
    <dbReference type="NCBI Taxonomy" id="904376"/>
    <lineage>
        <taxon>Bacteria</taxon>
        <taxon>Bacillati</taxon>
        <taxon>Cyanobacteriota</taxon>
        <taxon>Cyanophyceae</taxon>
        <taxon>Oculatellales</taxon>
        <taxon>Oculatellaceae</taxon>
        <taxon>Drouetiella</taxon>
    </lineage>
</organism>
<name>A0A951QCP3_9CYAN</name>
<keyword evidence="1" id="KW-0812">Transmembrane</keyword>
<dbReference type="PANTHER" id="PTHR35302">
    <property type="match status" value="1"/>
</dbReference>
<keyword evidence="1" id="KW-1133">Transmembrane helix</keyword>
<evidence type="ECO:0000256" key="1">
    <source>
        <dbReference type="SAM" id="Phobius"/>
    </source>
</evidence>
<dbReference type="InterPro" id="IPR021919">
    <property type="entry name" value="CCB1"/>
</dbReference>
<gene>
    <name evidence="2" type="ORF">KME15_16840</name>
</gene>
<comment type="caution">
    <text evidence="2">The sequence shown here is derived from an EMBL/GenBank/DDBJ whole genome shotgun (WGS) entry which is preliminary data.</text>
</comment>
<evidence type="ECO:0000313" key="2">
    <source>
        <dbReference type="EMBL" id="MBW4660343.1"/>
    </source>
</evidence>
<protein>
    <submittedName>
        <fullName evidence="2">Cofactor assembly of complex C subunit B</fullName>
    </submittedName>
</protein>
<dbReference type="Pfam" id="PF12046">
    <property type="entry name" value="CCB1"/>
    <property type="match status" value="1"/>
</dbReference>
<feature type="transmembrane region" description="Helical" evidence="1">
    <location>
        <begin position="81"/>
        <end position="102"/>
    </location>
</feature>
<evidence type="ECO:0000313" key="3">
    <source>
        <dbReference type="Proteomes" id="UP000757435"/>
    </source>
</evidence>
<dbReference type="Proteomes" id="UP000757435">
    <property type="component" value="Unassembled WGS sequence"/>
</dbReference>
<feature type="transmembrane region" description="Helical" evidence="1">
    <location>
        <begin position="6"/>
        <end position="24"/>
    </location>
</feature>
<reference evidence="2" key="1">
    <citation type="submission" date="2021-05" db="EMBL/GenBank/DDBJ databases">
        <authorList>
            <person name="Pietrasiak N."/>
            <person name="Ward R."/>
            <person name="Stajich J.E."/>
            <person name="Kurbessoian T."/>
        </authorList>
    </citation>
    <scope>NUCLEOTIDE SEQUENCE</scope>
    <source>
        <strain evidence="2">UHER 2000/2452</strain>
    </source>
</reference>
<accession>A0A951QCP3</accession>
<proteinExistence type="predicted"/>
<reference evidence="2" key="2">
    <citation type="journal article" date="2022" name="Microbiol. Resour. Announc.">
        <title>Metagenome Sequencing to Explore Phylogenomics of Terrestrial Cyanobacteria.</title>
        <authorList>
            <person name="Ward R.D."/>
            <person name="Stajich J.E."/>
            <person name="Johansen J.R."/>
            <person name="Huntemann M."/>
            <person name="Clum A."/>
            <person name="Foster B."/>
            <person name="Foster B."/>
            <person name="Roux S."/>
            <person name="Palaniappan K."/>
            <person name="Varghese N."/>
            <person name="Mukherjee S."/>
            <person name="Reddy T.B.K."/>
            <person name="Daum C."/>
            <person name="Copeland A."/>
            <person name="Chen I.A."/>
            <person name="Ivanova N.N."/>
            <person name="Kyrpides N.C."/>
            <person name="Shapiro N."/>
            <person name="Eloe-Fadrosh E.A."/>
            <person name="Pietrasiak N."/>
        </authorList>
    </citation>
    <scope>NUCLEOTIDE SEQUENCE</scope>
    <source>
        <strain evidence="2">UHER 2000/2452</strain>
    </source>
</reference>
<sequence>MQITVLASTALLTALMAIGMMFFIRASTKDRIQVAKLVATQQGEPLLEEIQNYFVQRAYRIVGVDPDKNQVTYEGMVRPSVFLAIFLTLMAAIGLLCIALMLSFRFPGAAQFLPGLAIFSPLAGIFYWKKSARPEQVLLKVEPLPRGSEQTAQSLLTLTAHRDELAEFERSLKFKPLETE</sequence>
<dbReference type="EMBL" id="JAHHHD010000020">
    <property type="protein sequence ID" value="MBW4660343.1"/>
    <property type="molecule type" value="Genomic_DNA"/>
</dbReference>
<dbReference type="AlphaFoldDB" id="A0A951QCP3"/>
<feature type="transmembrane region" description="Helical" evidence="1">
    <location>
        <begin position="108"/>
        <end position="128"/>
    </location>
</feature>
<keyword evidence="1" id="KW-0472">Membrane</keyword>